<comment type="similarity">
    <text evidence="1">Belongs to the activator 1 small subunits family. RfcS subfamily.</text>
</comment>
<dbReference type="PANTHER" id="PTHR11669:SF9">
    <property type="entry name" value="REPLICATION FACTOR C SUBUNIT 5"/>
    <property type="match status" value="1"/>
</dbReference>
<dbReference type="Gene3D" id="3.40.50.300">
    <property type="entry name" value="P-loop containing nucleotide triphosphate hydrolases"/>
    <property type="match status" value="1"/>
</dbReference>
<evidence type="ECO:0000256" key="5">
    <source>
        <dbReference type="ARBA" id="ARBA00058986"/>
    </source>
</evidence>
<comment type="function">
    <text evidence="5">Part of the RFC clamp loader complex which loads the PCNA sliding clamp onto DNA.</text>
</comment>
<protein>
    <submittedName>
        <fullName evidence="7">ATPase family protein</fullName>
    </submittedName>
</protein>
<dbReference type="GO" id="GO:0016887">
    <property type="term" value="F:ATP hydrolysis activity"/>
    <property type="evidence" value="ECO:0007669"/>
    <property type="project" value="InterPro"/>
</dbReference>
<feature type="domain" description="AAA+ ATPase" evidence="6">
    <location>
        <begin position="44"/>
        <end position="177"/>
    </location>
</feature>
<dbReference type="SUPFAM" id="SSF52540">
    <property type="entry name" value="P-loop containing nucleoside triphosphate hydrolases"/>
    <property type="match status" value="1"/>
</dbReference>
<dbReference type="GO" id="GO:0003677">
    <property type="term" value="F:DNA binding"/>
    <property type="evidence" value="ECO:0007669"/>
    <property type="project" value="InterPro"/>
</dbReference>
<reference evidence="7" key="1">
    <citation type="journal article" date="2019" name="MBio">
        <title>Virus Genomes from Deep Sea Sediments Expand the Ocean Megavirome and Support Independent Origins of Viral Gigantism.</title>
        <authorList>
            <person name="Backstrom D."/>
            <person name="Yutin N."/>
            <person name="Jorgensen S.L."/>
            <person name="Dharamshi J."/>
            <person name="Homa F."/>
            <person name="Zaremba-Niedwiedzka K."/>
            <person name="Spang A."/>
            <person name="Wolf Y.I."/>
            <person name="Koonin E.V."/>
            <person name="Ettema T.J."/>
        </authorList>
    </citation>
    <scope>NUCLEOTIDE SEQUENCE</scope>
</reference>
<proteinExistence type="inferred from homology"/>
<evidence type="ECO:0000256" key="4">
    <source>
        <dbReference type="ARBA" id="ARBA00022840"/>
    </source>
</evidence>
<dbReference type="Pfam" id="PF08542">
    <property type="entry name" value="Rep_fac_C"/>
    <property type="match status" value="1"/>
</dbReference>
<dbReference type="InterPro" id="IPR003959">
    <property type="entry name" value="ATPase_AAA_core"/>
</dbReference>
<dbReference type="FunFam" id="3.40.50.300:FF:000952">
    <property type="entry name" value="Replication factor C subunit 2"/>
    <property type="match status" value="1"/>
</dbReference>
<accession>A0A4D5XF40</accession>
<dbReference type="GO" id="GO:0006281">
    <property type="term" value="P:DNA repair"/>
    <property type="evidence" value="ECO:0007669"/>
    <property type="project" value="TreeGrafter"/>
</dbReference>
<dbReference type="CDD" id="cd18140">
    <property type="entry name" value="HLD_clamp_RFC"/>
    <property type="match status" value="1"/>
</dbReference>
<dbReference type="GO" id="GO:0003689">
    <property type="term" value="F:DNA clamp loader activity"/>
    <property type="evidence" value="ECO:0007669"/>
    <property type="project" value="TreeGrafter"/>
</dbReference>
<dbReference type="SUPFAM" id="SSF48019">
    <property type="entry name" value="post-AAA+ oligomerization domain-like"/>
    <property type="match status" value="1"/>
</dbReference>
<keyword evidence="4" id="KW-0067">ATP-binding</keyword>
<keyword evidence="3" id="KW-0547">Nucleotide-binding</keyword>
<dbReference type="GO" id="GO:0006261">
    <property type="term" value="P:DNA-templated DNA replication"/>
    <property type="evidence" value="ECO:0007669"/>
    <property type="project" value="TreeGrafter"/>
</dbReference>
<evidence type="ECO:0000313" key="7">
    <source>
        <dbReference type="EMBL" id="QBK89364.1"/>
    </source>
</evidence>
<dbReference type="EMBL" id="MK500417">
    <property type="protein sequence ID" value="QBK89364.1"/>
    <property type="molecule type" value="Genomic_DNA"/>
</dbReference>
<dbReference type="GO" id="GO:0005524">
    <property type="term" value="F:ATP binding"/>
    <property type="evidence" value="ECO:0007669"/>
    <property type="project" value="UniProtKB-KW"/>
</dbReference>
<dbReference type="SMART" id="SM00382">
    <property type="entry name" value="AAA"/>
    <property type="match status" value="1"/>
</dbReference>
<dbReference type="Gene3D" id="1.10.8.60">
    <property type="match status" value="1"/>
</dbReference>
<dbReference type="InterPro" id="IPR003593">
    <property type="entry name" value="AAA+_ATPase"/>
</dbReference>
<dbReference type="InterPro" id="IPR013748">
    <property type="entry name" value="Rep_factorC_C"/>
</dbReference>
<sequence>MSNNSANKFNMLPWIEKYRPTNLNEIMSQDKIIKNLKICIAKKCLPHLLFYGPPGCGKTSTILACAKKIYGKHVKFMVMELNASDNRGIDVVRTRIKKFVKASNIVISKKYLSLKKLHKLVILDEADAMTYDAQANLRIIVEESTITTRFCLICNNLRKIRPALLSRCSIFRFSPISREYIKEKINQIMIKENFKIDSVGINILIDRSGGDMRKVITNLQSINARYNVIDEKIINICLGYPQKDHIRTIIISLINDTFTIAFDNINKLKKKYELSLNDIISAIHKIIISYVLNGDTSSKTDINKLSIPQIQYILSNIRNIKHSQSVNILEDISLGTLISIFKLALNLDTTNA</sequence>
<name>A0A4D5XF40_9VIRU</name>
<dbReference type="InterPro" id="IPR008921">
    <property type="entry name" value="DNA_pol3_clamp-load_cplx_C"/>
</dbReference>
<evidence type="ECO:0000256" key="1">
    <source>
        <dbReference type="ARBA" id="ARBA00009668"/>
    </source>
</evidence>
<organism evidence="7">
    <name type="scientific">Mimivirus LCMiAC02</name>
    <dbReference type="NCBI Taxonomy" id="2506609"/>
    <lineage>
        <taxon>Viruses</taxon>
        <taxon>Varidnaviria</taxon>
        <taxon>Bamfordvirae</taxon>
        <taxon>Nucleocytoviricota</taxon>
        <taxon>Megaviricetes</taxon>
        <taxon>Imitervirales</taxon>
        <taxon>Mimiviridae</taxon>
        <taxon>Klosneuvirinae</taxon>
    </lineage>
</organism>
<dbReference type="Pfam" id="PF00004">
    <property type="entry name" value="AAA"/>
    <property type="match status" value="1"/>
</dbReference>
<dbReference type="CDD" id="cd00009">
    <property type="entry name" value="AAA"/>
    <property type="match status" value="1"/>
</dbReference>
<keyword evidence="2" id="KW-0235">DNA replication</keyword>
<gene>
    <name evidence="7" type="ORF">LCMiAC02_04590</name>
</gene>
<dbReference type="PANTHER" id="PTHR11669">
    <property type="entry name" value="REPLICATION FACTOR C / DNA POLYMERASE III GAMMA-TAU SUBUNIT"/>
    <property type="match status" value="1"/>
</dbReference>
<evidence type="ECO:0000256" key="3">
    <source>
        <dbReference type="ARBA" id="ARBA00022741"/>
    </source>
</evidence>
<dbReference type="InterPro" id="IPR047854">
    <property type="entry name" value="RFC_lid"/>
</dbReference>
<dbReference type="InterPro" id="IPR050238">
    <property type="entry name" value="DNA_Rep/Repair_Clamp_Loader"/>
</dbReference>
<dbReference type="Gene3D" id="1.20.272.10">
    <property type="match status" value="1"/>
</dbReference>
<dbReference type="InterPro" id="IPR027417">
    <property type="entry name" value="P-loop_NTPase"/>
</dbReference>
<evidence type="ECO:0000259" key="6">
    <source>
        <dbReference type="SMART" id="SM00382"/>
    </source>
</evidence>
<evidence type="ECO:0000256" key="2">
    <source>
        <dbReference type="ARBA" id="ARBA00022705"/>
    </source>
</evidence>